<sequence length="329" mass="36548">MRQEQFEQAYRPLWDELGALLDEMELPRSKRNPDKARAAAFPTLYRQVCSHYALARSRRFSPALLEQLHHLVLRGHRRLYRQRGAWLWRTLDFIGGGFPRALRRHRGYFLLALTSFLLPALLLGLACYVDPDMIYSLMDEQQVAEMESMYDPAGSHPGRSEARSSETDFMMFGFYIFNNIGIGFRTFAGGMLLGVGSLFMLLFNGLVLGGVAGHLTRLGFHDTFWSFVSGHGAFELTAIVICGAAGLMLGHALLAPGQRKRIPALKAAAAEALKLVLGAALMLLAAAFVEAFWSSSTLDAAIKYGVAVLLWALVVFYLVFVGRSRHGSL</sequence>
<evidence type="ECO:0000256" key="1">
    <source>
        <dbReference type="SAM" id="Phobius"/>
    </source>
</evidence>
<dbReference type="PANTHER" id="PTHR35337:SF1">
    <property type="entry name" value="SLR1478 PROTEIN"/>
    <property type="match status" value="1"/>
</dbReference>
<evidence type="ECO:0000313" key="2">
    <source>
        <dbReference type="EMBL" id="RDH85327.1"/>
    </source>
</evidence>
<dbReference type="PANTHER" id="PTHR35337">
    <property type="entry name" value="SLR1478 PROTEIN"/>
    <property type="match status" value="1"/>
</dbReference>
<keyword evidence="1" id="KW-1133">Transmembrane helix</keyword>
<evidence type="ECO:0000313" key="3">
    <source>
        <dbReference type="Proteomes" id="UP000254771"/>
    </source>
</evidence>
<feature type="transmembrane region" description="Helical" evidence="1">
    <location>
        <begin position="195"/>
        <end position="216"/>
    </location>
</feature>
<reference evidence="2 3" key="1">
    <citation type="journal article" date="2018" name="ISME J.">
        <title>Endosymbiont genomes yield clues of tubeworm success.</title>
        <authorList>
            <person name="Li Y."/>
            <person name="Liles M.R."/>
            <person name="Halanych K.M."/>
        </authorList>
    </citation>
    <scope>NUCLEOTIDE SEQUENCE [LARGE SCALE GENOMIC DNA]</scope>
    <source>
        <strain evidence="2">A1462</strain>
    </source>
</reference>
<feature type="transmembrane region" description="Helical" evidence="1">
    <location>
        <begin position="236"/>
        <end position="254"/>
    </location>
</feature>
<keyword evidence="1" id="KW-0472">Membrane</keyword>
<proteinExistence type="predicted"/>
<feature type="transmembrane region" description="Helical" evidence="1">
    <location>
        <begin position="108"/>
        <end position="129"/>
    </location>
</feature>
<accession>A0A370DLY7</accession>
<feature type="transmembrane region" description="Helical" evidence="1">
    <location>
        <begin position="275"/>
        <end position="295"/>
    </location>
</feature>
<protein>
    <recommendedName>
        <fullName evidence="4">Stage II sporulation protein M</fullName>
    </recommendedName>
</protein>
<dbReference type="EMBL" id="QFXE01000013">
    <property type="protein sequence ID" value="RDH85327.1"/>
    <property type="molecule type" value="Genomic_DNA"/>
</dbReference>
<feature type="transmembrane region" description="Helical" evidence="1">
    <location>
        <begin position="301"/>
        <end position="320"/>
    </location>
</feature>
<keyword evidence="1" id="KW-0812">Transmembrane</keyword>
<evidence type="ECO:0008006" key="4">
    <source>
        <dbReference type="Google" id="ProtNLM"/>
    </source>
</evidence>
<name>A0A370DLY7_9GAMM</name>
<dbReference type="AlphaFoldDB" id="A0A370DLY7"/>
<gene>
    <name evidence="2" type="ORF">DIZ78_10195</name>
</gene>
<keyword evidence="3" id="KW-1185">Reference proteome</keyword>
<organism evidence="2 3">
    <name type="scientific">endosymbiont of Escarpia spicata</name>
    <dbReference type="NCBI Taxonomy" id="2200908"/>
    <lineage>
        <taxon>Bacteria</taxon>
        <taxon>Pseudomonadati</taxon>
        <taxon>Pseudomonadota</taxon>
        <taxon>Gammaproteobacteria</taxon>
        <taxon>sulfur-oxidizing symbionts</taxon>
    </lineage>
</organism>
<feature type="transmembrane region" description="Helical" evidence="1">
    <location>
        <begin position="169"/>
        <end position="188"/>
    </location>
</feature>
<comment type="caution">
    <text evidence="2">The sequence shown here is derived from an EMBL/GenBank/DDBJ whole genome shotgun (WGS) entry which is preliminary data.</text>
</comment>
<dbReference type="InterPro" id="IPR002798">
    <property type="entry name" value="SpoIIM-like"/>
</dbReference>
<dbReference type="Proteomes" id="UP000254771">
    <property type="component" value="Unassembled WGS sequence"/>
</dbReference>
<dbReference type="Pfam" id="PF01944">
    <property type="entry name" value="SpoIIM"/>
    <property type="match status" value="1"/>
</dbReference>